<keyword evidence="2" id="KW-1185">Reference proteome</keyword>
<gene>
    <name evidence="1" type="ORF">JCM7686_pAMI4p198</name>
</gene>
<sequence>MRKQYHFRTVGPDVLVWDAHRLIRLSKSIPPAPVDLRAIAELDENWWFRDGALPTPRALAAHMALVAQADLAFPILLCAEGRVMDGMHRLVKALLDGKTQISAIRFAVTPTPDFINVAAEDLPYPDEDI</sequence>
<protein>
    <recommendedName>
        <fullName evidence="3">Chromosome partitioning protein ParB</fullName>
    </recommendedName>
</protein>
<accession>S5XTP4</accession>
<proteinExistence type="predicted"/>
<dbReference type="AlphaFoldDB" id="S5XTP4"/>
<dbReference type="PATRIC" id="fig|1367847.3.peg.3832"/>
<dbReference type="HOGENOM" id="CLU_141449_0_0_5"/>
<dbReference type="EMBL" id="CP006652">
    <property type="protein sequence ID" value="AGT10889.1"/>
    <property type="molecule type" value="Genomic_DNA"/>
</dbReference>
<dbReference type="KEGG" id="pami:JCM7686_pAMI4p198"/>
<reference evidence="1 2" key="1">
    <citation type="journal article" date="2014" name="BMC Genomics">
        <title>Architecture and functions of a multipartite genome of the methylotrophic bacterium Paracoccus aminophilus JCM 7686, containing primary and secondary chromids.</title>
        <authorList>
            <person name="Dziewit L."/>
            <person name="Czarnecki J."/>
            <person name="Wibberg D."/>
            <person name="Radlinska M."/>
            <person name="Mrozek P."/>
            <person name="Szymczak M."/>
            <person name="Schluter A."/>
            <person name="Puhler A."/>
            <person name="Bartosik D."/>
        </authorList>
    </citation>
    <scope>NUCLEOTIDE SEQUENCE [LARGE SCALE GENOMIC DNA]</scope>
    <source>
        <strain evidence="1">JCM 7686</strain>
        <plasmid evidence="2">Plasmid pAMI4</plasmid>
    </source>
</reference>
<dbReference type="Proteomes" id="UP000015480">
    <property type="component" value="Plasmid pAMI4"/>
</dbReference>
<evidence type="ECO:0000313" key="1">
    <source>
        <dbReference type="EMBL" id="AGT10889.1"/>
    </source>
</evidence>
<organism evidence="1 2">
    <name type="scientific">Paracoccus aminophilus JCM 7686</name>
    <dbReference type="NCBI Taxonomy" id="1367847"/>
    <lineage>
        <taxon>Bacteria</taxon>
        <taxon>Pseudomonadati</taxon>
        <taxon>Pseudomonadota</taxon>
        <taxon>Alphaproteobacteria</taxon>
        <taxon>Rhodobacterales</taxon>
        <taxon>Paracoccaceae</taxon>
        <taxon>Paracoccus</taxon>
    </lineage>
</organism>
<geneLocation type="plasmid" evidence="1 2">
    <name>pAMI4</name>
</geneLocation>
<dbReference type="RefSeq" id="WP_020952374.1">
    <property type="nucleotide sequence ID" value="NC_022049.1"/>
</dbReference>
<keyword evidence="1" id="KW-0614">Plasmid</keyword>
<dbReference type="eggNOG" id="ENOG5032T6U">
    <property type="taxonomic scope" value="Bacteria"/>
</dbReference>
<name>S5XTP4_PARAH</name>
<evidence type="ECO:0000313" key="2">
    <source>
        <dbReference type="Proteomes" id="UP000015480"/>
    </source>
</evidence>
<evidence type="ECO:0008006" key="3">
    <source>
        <dbReference type="Google" id="ProtNLM"/>
    </source>
</evidence>
<dbReference type="OrthoDB" id="7856828at2"/>